<evidence type="ECO:0000313" key="1">
    <source>
        <dbReference type="EMBL" id="RTE66225.1"/>
    </source>
</evidence>
<dbReference type="EMBL" id="RQXW01000006">
    <property type="protein sequence ID" value="RTE66225.1"/>
    <property type="molecule type" value="Genomic_DNA"/>
</dbReference>
<gene>
    <name evidence="1" type="ORF">EH243_08900</name>
</gene>
<evidence type="ECO:0000313" key="2">
    <source>
        <dbReference type="Proteomes" id="UP000283087"/>
    </source>
</evidence>
<keyword evidence="2" id="KW-1185">Reference proteome</keyword>
<dbReference type="Proteomes" id="UP000283087">
    <property type="component" value="Unassembled WGS sequence"/>
</dbReference>
<proteinExistence type="predicted"/>
<dbReference type="OrthoDB" id="6120949at2"/>
<accession>A0A430KRU5</accession>
<sequence length="166" mass="17999">MKIVVILTPDTSGGVACRLLSQQAQDSIREALKLQRSGQAASIKIVVMGQPLQDSERLGLQQEGVVYRYVQTGERKPDAMELAELCVDIIGADRPDLMFVAHGDAESQSPLAHLLAELLEFRQADHELSNDGDNRTLVIREIGSGMQAVCLSALPSANNTSAYSCY</sequence>
<evidence type="ECO:0008006" key="3">
    <source>
        <dbReference type="Google" id="ProtNLM"/>
    </source>
</evidence>
<name>A0A430KRU5_9GAMM</name>
<comment type="caution">
    <text evidence="1">The sequence shown here is derived from an EMBL/GenBank/DDBJ whole genome shotgun (WGS) entry which is preliminary data.</text>
</comment>
<dbReference type="AlphaFoldDB" id="A0A430KRU5"/>
<organism evidence="1 2">
    <name type="scientific">Amphritea opalescens</name>
    <dbReference type="NCBI Taxonomy" id="2490544"/>
    <lineage>
        <taxon>Bacteria</taxon>
        <taxon>Pseudomonadati</taxon>
        <taxon>Pseudomonadota</taxon>
        <taxon>Gammaproteobacteria</taxon>
        <taxon>Oceanospirillales</taxon>
        <taxon>Oceanospirillaceae</taxon>
        <taxon>Amphritea</taxon>
    </lineage>
</organism>
<protein>
    <recommendedName>
        <fullName evidence="3">Electron transfer flavoprotein alpha/beta-subunit N-terminal domain-containing protein</fullName>
    </recommendedName>
</protein>
<dbReference type="RefSeq" id="WP_126158298.1">
    <property type="nucleotide sequence ID" value="NZ_RQXW01000006.1"/>
</dbReference>
<reference evidence="1 2" key="1">
    <citation type="submission" date="2018-11" db="EMBL/GenBank/DDBJ databases">
        <title>The draft genome sequence of Amphritea opalescens ANRC-JH13T.</title>
        <authorList>
            <person name="Fang Z."/>
            <person name="Zhang Y."/>
            <person name="Han X."/>
        </authorList>
    </citation>
    <scope>NUCLEOTIDE SEQUENCE [LARGE SCALE GENOMIC DNA]</scope>
    <source>
        <strain evidence="1 2">ANRC-JH13</strain>
    </source>
</reference>